<dbReference type="Proteomes" id="UP000664163">
    <property type="component" value="Unassembled WGS sequence"/>
</dbReference>
<accession>A0ABS3ES34</accession>
<proteinExistence type="predicted"/>
<dbReference type="RefSeq" id="WP_207069516.1">
    <property type="nucleotide sequence ID" value="NZ_JAFLND010000001.1"/>
</dbReference>
<name>A0ABS3ES34_9FLAO</name>
<comment type="caution">
    <text evidence="1">The sequence shown here is derived from an EMBL/GenBank/DDBJ whole genome shotgun (WGS) entry which is preliminary data.</text>
</comment>
<evidence type="ECO:0000313" key="1">
    <source>
        <dbReference type="EMBL" id="MBO0328960.1"/>
    </source>
</evidence>
<reference evidence="1 2" key="1">
    <citation type="submission" date="2021-03" db="EMBL/GenBank/DDBJ databases">
        <title>Muricauda sp. CAU 1631 isolated from Incheon.</title>
        <authorList>
            <person name="Kim W."/>
        </authorList>
    </citation>
    <scope>NUCLEOTIDE SEQUENCE [LARGE SCALE GENOMIC DNA]</scope>
    <source>
        <strain evidence="1 2">CAU 1631</strain>
    </source>
</reference>
<protein>
    <recommendedName>
        <fullName evidence="3">Glycine dehydrogenase</fullName>
    </recommendedName>
</protein>
<gene>
    <name evidence="1" type="ORF">J0X13_00270</name>
</gene>
<sequence>MKISCKEASSICDKSQYKEASWWDILKLRIHLSYCKVCRGYSKKNSELTSLCDRAGLTMLSEDDKEKMKQDLEEKL</sequence>
<dbReference type="EMBL" id="JAFLND010000001">
    <property type="protein sequence ID" value="MBO0328960.1"/>
    <property type="molecule type" value="Genomic_DNA"/>
</dbReference>
<evidence type="ECO:0000313" key="2">
    <source>
        <dbReference type="Proteomes" id="UP000664163"/>
    </source>
</evidence>
<organism evidence="1 2">
    <name type="scientific">[Muricauda] lutisoli</name>
    <dbReference type="NCBI Taxonomy" id="2816035"/>
    <lineage>
        <taxon>Bacteria</taxon>
        <taxon>Pseudomonadati</taxon>
        <taxon>Bacteroidota</taxon>
        <taxon>Flavobacteriia</taxon>
        <taxon>Flavobacteriales</taxon>
        <taxon>Flavobacteriaceae</taxon>
        <taxon>Allomuricauda</taxon>
    </lineage>
</organism>
<keyword evidence="2" id="KW-1185">Reference proteome</keyword>
<evidence type="ECO:0008006" key="3">
    <source>
        <dbReference type="Google" id="ProtNLM"/>
    </source>
</evidence>